<dbReference type="AlphaFoldDB" id="A0AAV3UPG2"/>
<evidence type="ECO:0000256" key="1">
    <source>
        <dbReference type="ARBA" id="ARBA00005695"/>
    </source>
</evidence>
<proteinExistence type="inferred from homology"/>
<evidence type="ECO:0000256" key="4">
    <source>
        <dbReference type="SAM" id="MobiDB-lite"/>
    </source>
</evidence>
<dbReference type="GeneID" id="68616496"/>
<reference evidence="6 7" key="1">
    <citation type="journal article" date="2019" name="Int. J. Syst. Evol. Microbiol.">
        <title>The Global Catalogue of Microorganisms (GCM) 10K type strain sequencing project: providing services to taxonomists for standard genome sequencing and annotation.</title>
        <authorList>
            <consortium name="The Broad Institute Genomics Platform"/>
            <consortium name="The Broad Institute Genome Sequencing Center for Infectious Disease"/>
            <person name="Wu L."/>
            <person name="Ma J."/>
        </authorList>
    </citation>
    <scope>NUCLEOTIDE SEQUENCE [LARGE SCALE GENOMIC DNA]</scope>
    <source>
        <strain evidence="6 7">JCM 17504</strain>
    </source>
</reference>
<dbReference type="GO" id="GO:1904680">
    <property type="term" value="F:peptide transmembrane transporter activity"/>
    <property type="evidence" value="ECO:0007669"/>
    <property type="project" value="TreeGrafter"/>
</dbReference>
<accession>A0AAV3UPG2</accession>
<feature type="region of interest" description="Disordered" evidence="4">
    <location>
        <begin position="41"/>
        <end position="60"/>
    </location>
</feature>
<dbReference type="SUPFAM" id="SSF53850">
    <property type="entry name" value="Periplasmic binding protein-like II"/>
    <property type="match status" value="1"/>
</dbReference>
<evidence type="ECO:0000256" key="3">
    <source>
        <dbReference type="ARBA" id="ARBA00022729"/>
    </source>
</evidence>
<feature type="compositionally biased region" description="Polar residues" evidence="4">
    <location>
        <begin position="42"/>
        <end position="60"/>
    </location>
</feature>
<dbReference type="GO" id="GO:0015833">
    <property type="term" value="P:peptide transport"/>
    <property type="evidence" value="ECO:0007669"/>
    <property type="project" value="TreeGrafter"/>
</dbReference>
<gene>
    <name evidence="6" type="ORF">GCM10025751_48600</name>
</gene>
<dbReference type="EMBL" id="BAABKX010000022">
    <property type="protein sequence ID" value="GAA5061953.1"/>
    <property type="molecule type" value="Genomic_DNA"/>
</dbReference>
<comment type="caution">
    <text evidence="6">The sequence shown here is derived from an EMBL/GenBank/DDBJ whole genome shotgun (WGS) entry which is preliminary data.</text>
</comment>
<evidence type="ECO:0000313" key="6">
    <source>
        <dbReference type="EMBL" id="GAA5061953.1"/>
    </source>
</evidence>
<dbReference type="RefSeq" id="WP_227777868.1">
    <property type="nucleotide sequence ID" value="NZ_BAABKX010000022.1"/>
</dbReference>
<evidence type="ECO:0000313" key="7">
    <source>
        <dbReference type="Proteomes" id="UP001501729"/>
    </source>
</evidence>
<name>A0AAV3UPG2_9EURY</name>
<keyword evidence="2" id="KW-0813">Transport</keyword>
<comment type="similarity">
    <text evidence="1">Belongs to the bacterial solute-binding protein 5 family.</text>
</comment>
<dbReference type="Pfam" id="PF00496">
    <property type="entry name" value="SBP_bac_5"/>
    <property type="match status" value="1"/>
</dbReference>
<feature type="domain" description="Solute-binding protein family 5" evidence="5">
    <location>
        <begin position="103"/>
        <end position="501"/>
    </location>
</feature>
<organism evidence="6 7">
    <name type="scientific">Haladaptatus pallidirubidus</name>
    <dbReference type="NCBI Taxonomy" id="1008152"/>
    <lineage>
        <taxon>Archaea</taxon>
        <taxon>Methanobacteriati</taxon>
        <taxon>Methanobacteriota</taxon>
        <taxon>Stenosarchaea group</taxon>
        <taxon>Halobacteria</taxon>
        <taxon>Halobacteriales</taxon>
        <taxon>Haladaptataceae</taxon>
        <taxon>Haladaptatus</taxon>
    </lineage>
</organism>
<dbReference type="Gene3D" id="3.40.190.10">
    <property type="entry name" value="Periplasmic binding protein-like II"/>
    <property type="match status" value="1"/>
</dbReference>
<protein>
    <recommendedName>
        <fullName evidence="5">Solute-binding protein family 5 domain-containing protein</fullName>
    </recommendedName>
</protein>
<keyword evidence="7" id="KW-1185">Reference proteome</keyword>
<evidence type="ECO:0000256" key="2">
    <source>
        <dbReference type="ARBA" id="ARBA00022448"/>
    </source>
</evidence>
<evidence type="ECO:0000259" key="5">
    <source>
        <dbReference type="Pfam" id="PF00496"/>
    </source>
</evidence>
<dbReference type="PANTHER" id="PTHR30290:SF9">
    <property type="entry name" value="OLIGOPEPTIDE-BINDING PROTEIN APPA"/>
    <property type="match status" value="1"/>
</dbReference>
<dbReference type="InterPro" id="IPR000914">
    <property type="entry name" value="SBP_5_dom"/>
</dbReference>
<dbReference type="Gene3D" id="3.10.105.10">
    <property type="entry name" value="Dipeptide-binding Protein, Domain 3"/>
    <property type="match status" value="1"/>
</dbReference>
<sequence length="610" mass="68642">MPSYDNGDLKSDSKMPAAFNRRKFLGAVGSAGIAGIAGCGGQQYSPNSNGSNGKDNEFTSYMNIPPQDAQFNRMRPQNYGENVASLAYDMFAKYDYYSKDKNWHPMIAEDWKLPDKMEEGAVVTVNISKNHMWHNGNPVTAKDIENQFLIEKGLEMSVWNFLKDVKVVDDKTVEFTLSGPVNEEILLVELFDRPVDMPNSIFGEYAKKFQEAKSEADKKAVQEELLQFKLDKPMGNGPFKHNKITDNKYILTKFEDYANPYITADDINLPKYGLRLSPGGSAVPQFIINKEIDGTPQTDPQPEQLDRFPQGHVTTHPGFVGEGVILNISKTKYFDNRLVRKALGHVITRKHLRMAMPGPSDLYGSIPTPTGIMPNKAKEIIGDKLDSFEKYAYKEPNHKRATELLKKEGFKKNGEAWHTPDGNRWTLSVKSHTAATWLSVAQAVSADLEQFGIKVEQTQQEDSTFFGETIPNGNFDLAACNWGGGGANLPYANFQTHFYDRKDSDGYPVPSKVDIPMPAGNPNGSIQTVDVRKKISELGVASDEAQRKKLITEIAWAYNQSAHHFPARVWEAIAYVSTEQWKFPDPKNDVDMHLDRPTYWPIRKGKHNMR</sequence>
<dbReference type="PANTHER" id="PTHR30290">
    <property type="entry name" value="PERIPLASMIC BINDING COMPONENT OF ABC TRANSPORTER"/>
    <property type="match status" value="1"/>
</dbReference>
<dbReference type="Proteomes" id="UP001501729">
    <property type="component" value="Unassembled WGS sequence"/>
</dbReference>
<dbReference type="InterPro" id="IPR039424">
    <property type="entry name" value="SBP_5"/>
</dbReference>
<keyword evidence="3" id="KW-0732">Signal</keyword>